<gene>
    <name evidence="1" type="ORF">TS59_0524</name>
</gene>
<protein>
    <submittedName>
        <fullName evidence="1">Uncharacterized protein</fullName>
    </submittedName>
</protein>
<evidence type="ECO:0000313" key="1">
    <source>
        <dbReference type="EMBL" id="KJQ46462.1"/>
    </source>
</evidence>
<dbReference type="AlphaFoldDB" id="A0AAE2EIW7"/>
<proteinExistence type="predicted"/>
<name>A0AAE2EIW7_MYCMY</name>
<evidence type="ECO:0000313" key="2">
    <source>
        <dbReference type="Proteomes" id="UP000033624"/>
    </source>
</evidence>
<dbReference type="Proteomes" id="UP000033624">
    <property type="component" value="Unassembled WGS sequence"/>
</dbReference>
<dbReference type="NCBIfam" id="NF046006">
    <property type="entry name" value="MAG6450_fam"/>
    <property type="match status" value="1"/>
</dbReference>
<comment type="caution">
    <text evidence="1">The sequence shown here is derived from an EMBL/GenBank/DDBJ whole genome shotgun (WGS) entry which is preliminary data.</text>
</comment>
<accession>A0AAE2EIW7</accession>
<dbReference type="EMBL" id="LAEW01000001">
    <property type="protein sequence ID" value="KJQ46462.1"/>
    <property type="molecule type" value="Genomic_DNA"/>
</dbReference>
<organism evidence="1 2">
    <name type="scientific">Mycoplasma mycoides subsp. mycoides</name>
    <dbReference type="NCBI Taxonomy" id="2103"/>
    <lineage>
        <taxon>Bacteria</taxon>
        <taxon>Bacillati</taxon>
        <taxon>Mycoplasmatota</taxon>
        <taxon>Mollicutes</taxon>
        <taxon>Mycoplasmataceae</taxon>
        <taxon>Mycoplasma</taxon>
    </lineage>
</organism>
<dbReference type="KEGG" id="mmyi:mycmycITA_00515"/>
<reference evidence="1 2" key="1">
    <citation type="submission" date="2015-02" db="EMBL/GenBank/DDBJ databases">
        <title>Mycoplasma mycoides subsp. mycoides strain:B237 Genome sequencing.</title>
        <authorList>
            <person name="Fischer A."/>
            <person name="Santana-Cruz I."/>
            <person name="Schieck E."/>
            <person name="Gourle H."/>
            <person name="Lambert M."/>
            <person name="Nadendla S."/>
            <person name="Miller R.A."/>
            <person name="Weber J."/>
            <person name="Bongcam-Rudloff E."/>
            <person name="Vashee S."/>
            <person name="Frey J."/>
            <person name="Jores J."/>
        </authorList>
    </citation>
    <scope>NUCLEOTIDE SEQUENCE [LARGE SCALE GENOMIC DNA]</scope>
    <source>
        <strain evidence="1 2">B237</strain>
    </source>
</reference>
<sequence>MKKSLTKKLDWEKKSELSSKDKTYPFKIAIIHELDKGFDFKSLSVSGLKNFHDLIHDILSKKLTIAQVEKLYMRNILIHLKKDE</sequence>